<dbReference type="SMART" id="SM00851">
    <property type="entry name" value="MGS"/>
    <property type="match status" value="1"/>
</dbReference>
<sequence>MPIAIKRALISVSDKAGIEGFARGLAERGVTVLSTGGTHALLARSGIQVQDVASYTGFPEMMDGRVKTLHPKVHGGILALRNDADHVASMREHGIQGIDLVCVNLYPFEDTVAKPDVEYADAIEQIDIGGPSMVRSAAKNHRHVVVVTDPADYEPLLAELRKSGTISEATAKRLALKAFELTARYDAAISTWLRGALGDELDARYSDGDSEGAVASADEEGDGVDVLWSSQAELASVLRYGENPHQSAAIYRSPDASGATLTGARVLGGKQLSYNNFVDLDAALALASEFTEPFACVLKHNNPCGAASADTLERAIKDAWAGDPISAFGSVLGFNREVDLATARFLTAENRFVEAIVAPGFAADALTHLQTVPRWGKNVRLVEVDAVGPDSPGRARRRAVPVSGGWLVQDADLALEGEDDCRVVTETEPTPEQLRSLVFANAVCKHVKSNAIVLAEGTRVVGVGAGQMSRVDSVKIAIEKAGPRVKGSVLASDAFFPFPDGPELAMDAGVAAFLQPGGSKKDKDVIAACDARGVAMVFTGQRHFRH</sequence>
<dbReference type="Gene3D" id="3.40.50.1380">
    <property type="entry name" value="Methylglyoxal synthase-like domain"/>
    <property type="match status" value="1"/>
</dbReference>
<comment type="catalytic activity">
    <reaction evidence="9 10">
        <text>IMP + H2O = 5-formamido-1-(5-phospho-D-ribosyl)imidazole-4-carboxamide</text>
        <dbReference type="Rhea" id="RHEA:18445"/>
        <dbReference type="ChEBI" id="CHEBI:15377"/>
        <dbReference type="ChEBI" id="CHEBI:58053"/>
        <dbReference type="ChEBI" id="CHEBI:58467"/>
        <dbReference type="EC" id="3.5.4.10"/>
    </reaction>
</comment>
<evidence type="ECO:0000256" key="1">
    <source>
        <dbReference type="ARBA" id="ARBA00004844"/>
    </source>
</evidence>
<dbReference type="InterPro" id="IPR002695">
    <property type="entry name" value="PurH-like"/>
</dbReference>
<keyword evidence="5 10" id="KW-0658">Purine biosynthesis</keyword>
<dbReference type="InterPro" id="IPR016193">
    <property type="entry name" value="Cytidine_deaminase-like"/>
</dbReference>
<dbReference type="GO" id="GO:0004643">
    <property type="term" value="F:phosphoribosylaminoimidazolecarboxamide formyltransferase activity"/>
    <property type="evidence" value="ECO:0007669"/>
    <property type="project" value="UniProtKB-UniRule"/>
</dbReference>
<dbReference type="PANTHER" id="PTHR11692">
    <property type="entry name" value="BIFUNCTIONAL PURINE BIOSYNTHESIS PROTEIN PURH"/>
    <property type="match status" value="1"/>
</dbReference>
<dbReference type="Gene3D" id="3.40.140.20">
    <property type="match status" value="2"/>
</dbReference>
<dbReference type="InterPro" id="IPR011607">
    <property type="entry name" value="MGS-like_dom"/>
</dbReference>
<dbReference type="GO" id="GO:0005829">
    <property type="term" value="C:cytosol"/>
    <property type="evidence" value="ECO:0007669"/>
    <property type="project" value="TreeGrafter"/>
</dbReference>
<dbReference type="GO" id="GO:0006189">
    <property type="term" value="P:'de novo' IMP biosynthetic process"/>
    <property type="evidence" value="ECO:0007669"/>
    <property type="project" value="UniProtKB-UniRule"/>
</dbReference>
<comment type="similarity">
    <text evidence="3 10">Belongs to the PurH family.</text>
</comment>
<evidence type="ECO:0000313" key="13">
    <source>
        <dbReference type="Proteomes" id="UP000319342"/>
    </source>
</evidence>
<evidence type="ECO:0000313" key="12">
    <source>
        <dbReference type="EMBL" id="QDU86445.1"/>
    </source>
</evidence>
<evidence type="ECO:0000259" key="11">
    <source>
        <dbReference type="PROSITE" id="PS51855"/>
    </source>
</evidence>
<dbReference type="Pfam" id="PF01808">
    <property type="entry name" value="AICARFT_IMPCHas"/>
    <property type="match status" value="1"/>
</dbReference>
<keyword evidence="4 10" id="KW-0808">Transferase</keyword>
<comment type="pathway">
    <text evidence="1 10">Purine metabolism; IMP biosynthesis via de novo pathway; IMP from 5-formamido-1-(5-phospho-D-ribosyl)imidazole-4-carboxamide: step 1/1.</text>
</comment>
<dbReference type="Proteomes" id="UP000319342">
    <property type="component" value="Chromosome"/>
</dbReference>
<dbReference type="PANTHER" id="PTHR11692:SF0">
    <property type="entry name" value="BIFUNCTIONAL PURINE BIOSYNTHESIS PROTEIN ATIC"/>
    <property type="match status" value="1"/>
</dbReference>
<evidence type="ECO:0000256" key="9">
    <source>
        <dbReference type="ARBA" id="ARBA00050687"/>
    </source>
</evidence>
<protein>
    <recommendedName>
        <fullName evidence="10">Bifunctional purine biosynthesis protein PurH</fullName>
    </recommendedName>
    <domain>
        <recommendedName>
            <fullName evidence="10">Phosphoribosylaminoimidazolecarboxamide formyltransferase</fullName>
            <ecNumber evidence="10">2.1.2.3</ecNumber>
        </recommendedName>
        <alternativeName>
            <fullName evidence="10">AICAR transformylase</fullName>
        </alternativeName>
    </domain>
    <domain>
        <recommendedName>
            <fullName evidence="10">IMP cyclohydrolase</fullName>
            <ecNumber evidence="10">3.5.4.10</ecNumber>
        </recommendedName>
        <alternativeName>
            <fullName evidence="10">ATIC</fullName>
        </alternativeName>
        <alternativeName>
            <fullName evidence="10">IMP synthase</fullName>
        </alternativeName>
        <alternativeName>
            <fullName evidence="10">Inosinicase</fullName>
        </alternativeName>
    </domain>
</protein>
<gene>
    <name evidence="10 12" type="primary">purH</name>
    <name evidence="12" type="ORF">Pla163_35960</name>
</gene>
<comment type="domain">
    <text evidence="10">The IMP cyclohydrolase activity resides in the N-terminal region.</text>
</comment>
<dbReference type="PIRSF" id="PIRSF000414">
    <property type="entry name" value="AICARFT_IMPCHas"/>
    <property type="match status" value="1"/>
</dbReference>
<dbReference type="SUPFAM" id="SSF52335">
    <property type="entry name" value="Methylglyoxal synthase-like"/>
    <property type="match status" value="1"/>
</dbReference>
<dbReference type="InterPro" id="IPR024051">
    <property type="entry name" value="AICAR_Tfase_dup_dom_sf"/>
</dbReference>
<dbReference type="HAMAP" id="MF_00139">
    <property type="entry name" value="PurH"/>
    <property type="match status" value="1"/>
</dbReference>
<evidence type="ECO:0000256" key="8">
    <source>
        <dbReference type="ARBA" id="ARBA00050488"/>
    </source>
</evidence>
<keyword evidence="7 10" id="KW-0511">Multifunctional enzyme</keyword>
<reference evidence="12 13" key="1">
    <citation type="submission" date="2019-02" db="EMBL/GenBank/DDBJ databases">
        <title>Deep-cultivation of Planctomycetes and their phenomic and genomic characterization uncovers novel biology.</title>
        <authorList>
            <person name="Wiegand S."/>
            <person name="Jogler M."/>
            <person name="Boedeker C."/>
            <person name="Pinto D."/>
            <person name="Vollmers J."/>
            <person name="Rivas-Marin E."/>
            <person name="Kohn T."/>
            <person name="Peeters S.H."/>
            <person name="Heuer A."/>
            <person name="Rast P."/>
            <person name="Oberbeckmann S."/>
            <person name="Bunk B."/>
            <person name="Jeske O."/>
            <person name="Meyerdierks A."/>
            <person name="Storesund J.E."/>
            <person name="Kallscheuer N."/>
            <person name="Luecker S."/>
            <person name="Lage O.M."/>
            <person name="Pohl T."/>
            <person name="Merkel B.J."/>
            <person name="Hornburger P."/>
            <person name="Mueller R.-W."/>
            <person name="Bruemmer F."/>
            <person name="Labrenz M."/>
            <person name="Spormann A.M."/>
            <person name="Op den Camp H."/>
            <person name="Overmann J."/>
            <person name="Amann R."/>
            <person name="Jetten M.S.M."/>
            <person name="Mascher T."/>
            <person name="Medema M.H."/>
            <person name="Devos D.P."/>
            <person name="Kaster A.-K."/>
            <person name="Ovreas L."/>
            <person name="Rohde M."/>
            <person name="Galperin M.Y."/>
            <person name="Jogler C."/>
        </authorList>
    </citation>
    <scope>NUCLEOTIDE SEQUENCE [LARGE SCALE GENOMIC DNA]</scope>
    <source>
        <strain evidence="12 13">Pla163</strain>
    </source>
</reference>
<evidence type="ECO:0000256" key="10">
    <source>
        <dbReference type="HAMAP-Rule" id="MF_00139"/>
    </source>
</evidence>
<evidence type="ECO:0000256" key="4">
    <source>
        <dbReference type="ARBA" id="ARBA00022679"/>
    </source>
</evidence>
<dbReference type="NCBIfam" id="NF002049">
    <property type="entry name" value="PRK00881.1"/>
    <property type="match status" value="1"/>
</dbReference>
<name>A0A518D4N9_9BACT</name>
<dbReference type="NCBIfam" id="TIGR00355">
    <property type="entry name" value="purH"/>
    <property type="match status" value="1"/>
</dbReference>
<accession>A0A518D4N9</accession>
<keyword evidence="13" id="KW-1185">Reference proteome</keyword>
<feature type="domain" description="MGS-like" evidence="11">
    <location>
        <begin position="1"/>
        <end position="148"/>
    </location>
</feature>
<dbReference type="Pfam" id="PF02142">
    <property type="entry name" value="MGS"/>
    <property type="match status" value="1"/>
</dbReference>
<evidence type="ECO:0000256" key="2">
    <source>
        <dbReference type="ARBA" id="ARBA00004954"/>
    </source>
</evidence>
<keyword evidence="6 10" id="KW-0378">Hydrolase</keyword>
<dbReference type="UniPathway" id="UPA00074">
    <property type="reaction ID" value="UER00133"/>
</dbReference>
<dbReference type="PROSITE" id="PS51855">
    <property type="entry name" value="MGS"/>
    <property type="match status" value="1"/>
</dbReference>
<comment type="pathway">
    <text evidence="2 10">Purine metabolism; IMP biosynthesis via de novo pathway; 5-formamido-1-(5-phospho-D-ribosyl)imidazole-4-carboxamide from 5-amino-1-(5-phospho-D-ribosyl)imidazole-4-carboxamide (10-formyl THF route): step 1/1.</text>
</comment>
<dbReference type="EC" id="3.5.4.10" evidence="10"/>
<comment type="catalytic activity">
    <reaction evidence="8 10">
        <text>(6R)-10-formyltetrahydrofolate + 5-amino-1-(5-phospho-beta-D-ribosyl)imidazole-4-carboxamide = 5-formamido-1-(5-phospho-D-ribosyl)imidazole-4-carboxamide + (6S)-5,6,7,8-tetrahydrofolate</text>
        <dbReference type="Rhea" id="RHEA:22192"/>
        <dbReference type="ChEBI" id="CHEBI:57453"/>
        <dbReference type="ChEBI" id="CHEBI:58467"/>
        <dbReference type="ChEBI" id="CHEBI:58475"/>
        <dbReference type="ChEBI" id="CHEBI:195366"/>
        <dbReference type="EC" id="2.1.2.3"/>
    </reaction>
</comment>
<proteinExistence type="inferred from homology"/>
<dbReference type="SMART" id="SM00798">
    <property type="entry name" value="AICARFT_IMPCHas"/>
    <property type="match status" value="1"/>
</dbReference>
<dbReference type="GO" id="GO:0003937">
    <property type="term" value="F:IMP cyclohydrolase activity"/>
    <property type="evidence" value="ECO:0007669"/>
    <property type="project" value="UniProtKB-UniRule"/>
</dbReference>
<dbReference type="InterPro" id="IPR036914">
    <property type="entry name" value="MGS-like_dom_sf"/>
</dbReference>
<dbReference type="FunFam" id="3.40.140.20:FF:000001">
    <property type="entry name" value="Bifunctional purine biosynthesis protein PurH"/>
    <property type="match status" value="1"/>
</dbReference>
<dbReference type="FunFam" id="3.40.50.1380:FF:000001">
    <property type="entry name" value="Bifunctional purine biosynthesis protein PurH"/>
    <property type="match status" value="1"/>
</dbReference>
<evidence type="ECO:0000256" key="7">
    <source>
        <dbReference type="ARBA" id="ARBA00023268"/>
    </source>
</evidence>
<dbReference type="CDD" id="cd01421">
    <property type="entry name" value="IMPCH"/>
    <property type="match status" value="1"/>
</dbReference>
<dbReference type="EMBL" id="CP036290">
    <property type="protein sequence ID" value="QDU86445.1"/>
    <property type="molecule type" value="Genomic_DNA"/>
</dbReference>
<organism evidence="12 13">
    <name type="scientific">Rohdeia mirabilis</name>
    <dbReference type="NCBI Taxonomy" id="2528008"/>
    <lineage>
        <taxon>Bacteria</taxon>
        <taxon>Pseudomonadati</taxon>
        <taxon>Planctomycetota</taxon>
        <taxon>Planctomycetia</taxon>
        <taxon>Planctomycetia incertae sedis</taxon>
        <taxon>Rohdeia</taxon>
    </lineage>
</organism>
<evidence type="ECO:0000256" key="5">
    <source>
        <dbReference type="ARBA" id="ARBA00022755"/>
    </source>
</evidence>
<evidence type="ECO:0000256" key="6">
    <source>
        <dbReference type="ARBA" id="ARBA00022801"/>
    </source>
</evidence>
<evidence type="ECO:0000256" key="3">
    <source>
        <dbReference type="ARBA" id="ARBA00007667"/>
    </source>
</evidence>
<dbReference type="AlphaFoldDB" id="A0A518D4N9"/>
<dbReference type="EC" id="2.1.2.3" evidence="10"/>
<dbReference type="SUPFAM" id="SSF53927">
    <property type="entry name" value="Cytidine deaminase-like"/>
    <property type="match status" value="1"/>
</dbReference>
<dbReference type="OrthoDB" id="9802065at2"/>
<dbReference type="RefSeq" id="WP_145191679.1">
    <property type="nucleotide sequence ID" value="NZ_CP036290.1"/>
</dbReference>